<dbReference type="Proteomes" id="UP000515121">
    <property type="component" value="Unplaced"/>
</dbReference>
<evidence type="ECO:0000259" key="2">
    <source>
        <dbReference type="Pfam" id="PF25122"/>
    </source>
</evidence>
<accession>A0A6P5XJI5</accession>
<dbReference type="Pfam" id="PF25122">
    <property type="entry name" value="DUF7815"/>
    <property type="match status" value="1"/>
</dbReference>
<feature type="compositionally biased region" description="Polar residues" evidence="1">
    <location>
        <begin position="209"/>
        <end position="234"/>
    </location>
</feature>
<evidence type="ECO:0000313" key="4">
    <source>
        <dbReference type="RefSeq" id="XP_022727972.1"/>
    </source>
</evidence>
<reference evidence="4" key="1">
    <citation type="submission" date="2025-08" db="UniProtKB">
        <authorList>
            <consortium name="RefSeq"/>
        </authorList>
    </citation>
    <scope>IDENTIFICATION</scope>
    <source>
        <tissue evidence="4">Fruit stalk</tissue>
    </source>
</reference>
<feature type="region of interest" description="Disordered" evidence="1">
    <location>
        <begin position="209"/>
        <end position="242"/>
    </location>
</feature>
<proteinExistence type="predicted"/>
<dbReference type="RefSeq" id="XP_022727972.1">
    <property type="nucleotide sequence ID" value="XM_022872237.1"/>
</dbReference>
<evidence type="ECO:0000313" key="3">
    <source>
        <dbReference type="Proteomes" id="UP000515121"/>
    </source>
</evidence>
<dbReference type="KEGG" id="dzi:111283664"/>
<name>A0A6P5XJI5_DURZI</name>
<dbReference type="InterPro" id="IPR056717">
    <property type="entry name" value="DUF7815"/>
</dbReference>
<dbReference type="PANTHER" id="PTHR36308">
    <property type="entry name" value="DENTIN SIALOPHOSPHOPROTEIN-RELATED"/>
    <property type="match status" value="1"/>
</dbReference>
<keyword evidence="3" id="KW-1185">Reference proteome</keyword>
<feature type="domain" description="DUF7815" evidence="2">
    <location>
        <begin position="47"/>
        <end position="73"/>
    </location>
</feature>
<sequence length="353" mass="38979">MAVEIPKDVITQLQISLRKQANVPSYDPKESSLPTLPSLRHSISDSPHLLCLHCNAHLLRGPDSLLCIFCGKHQTNIDVPLQPIKFKSTSGYSWFLHSLNLDGSEIVGESLEGNESNRGPREVFLLSDLLDLEIRWKDAEPDEVESGLRRNNPLNLIGLDLDDYFLTERKGVSVSLPSPGALTVKKEIDSTGSNTFESRENLSMFENYQDSKNSGSVSADSKTDHNATSSQLFDSSVGSSKDLSSHMDIVFGQGKILFDEKEKGNQTSWESKTNSWFQDDMQSDSTSEVRIDKANISSSLNLDWIQDDNAQISASNAPGKKTTDDDDSKLTRQGENFDATVDVMDSGTAQRVS</sequence>
<dbReference type="GeneID" id="111283664"/>
<feature type="compositionally biased region" description="Polar residues" evidence="1">
    <location>
        <begin position="268"/>
        <end position="277"/>
    </location>
</feature>
<protein>
    <submittedName>
        <fullName evidence="4">Uncharacterized protein LOC111283664</fullName>
    </submittedName>
</protein>
<feature type="region of interest" description="Disordered" evidence="1">
    <location>
        <begin position="268"/>
        <end position="288"/>
    </location>
</feature>
<gene>
    <name evidence="4" type="primary">LOC111283664</name>
</gene>
<organism evidence="3 4">
    <name type="scientific">Durio zibethinus</name>
    <name type="common">Durian</name>
    <dbReference type="NCBI Taxonomy" id="66656"/>
    <lineage>
        <taxon>Eukaryota</taxon>
        <taxon>Viridiplantae</taxon>
        <taxon>Streptophyta</taxon>
        <taxon>Embryophyta</taxon>
        <taxon>Tracheophyta</taxon>
        <taxon>Spermatophyta</taxon>
        <taxon>Magnoliopsida</taxon>
        <taxon>eudicotyledons</taxon>
        <taxon>Gunneridae</taxon>
        <taxon>Pentapetalae</taxon>
        <taxon>rosids</taxon>
        <taxon>malvids</taxon>
        <taxon>Malvales</taxon>
        <taxon>Malvaceae</taxon>
        <taxon>Helicteroideae</taxon>
        <taxon>Durio</taxon>
    </lineage>
</organism>
<dbReference type="OrthoDB" id="1904894at2759"/>
<evidence type="ECO:0000256" key="1">
    <source>
        <dbReference type="SAM" id="MobiDB-lite"/>
    </source>
</evidence>
<feature type="region of interest" description="Disordered" evidence="1">
    <location>
        <begin position="309"/>
        <end position="353"/>
    </location>
</feature>
<dbReference type="PANTHER" id="PTHR36308:SF1">
    <property type="entry name" value="DENTIN SIALOPHOSPHOPROTEIN-RELATED"/>
    <property type="match status" value="1"/>
</dbReference>
<dbReference type="AlphaFoldDB" id="A0A6P5XJI5"/>